<keyword evidence="6" id="KW-0812">Transmembrane</keyword>
<gene>
    <name evidence="12" type="ORF">BTE48_03545</name>
</gene>
<evidence type="ECO:0000256" key="2">
    <source>
        <dbReference type="ARBA" id="ARBA00004162"/>
    </source>
</evidence>
<keyword evidence="13" id="KW-1185">Reference proteome</keyword>
<organism evidence="12 13">
    <name type="scientific">Oceanospirillum multiglobuliferum</name>
    <dbReference type="NCBI Taxonomy" id="64969"/>
    <lineage>
        <taxon>Bacteria</taxon>
        <taxon>Pseudomonadati</taxon>
        <taxon>Pseudomonadota</taxon>
        <taxon>Gammaproteobacteria</taxon>
        <taxon>Oceanospirillales</taxon>
        <taxon>Oceanospirillaceae</taxon>
        <taxon>Oceanospirillum</taxon>
    </lineage>
</organism>
<dbReference type="EMBL" id="MTSM01000003">
    <property type="protein sequence ID" value="OPX56511.1"/>
    <property type="molecule type" value="Genomic_DNA"/>
</dbReference>
<keyword evidence="8" id="KW-1133">Transmembrane helix</keyword>
<dbReference type="InterPro" id="IPR005503">
    <property type="entry name" value="FliL"/>
</dbReference>
<reference evidence="12 13" key="1">
    <citation type="submission" date="2017-01" db="EMBL/GenBank/DDBJ databases">
        <title>Genome Sequencing of a Marine Spirillum, Oceanospirillum multiglobuliferum ATCC 33336, from Japan.</title>
        <authorList>
            <person name="Carney J.G."/>
            <person name="Trachtenberg A.M."/>
            <person name="Rheaume B.A."/>
            <person name="Linnane J.D."/>
            <person name="Pitts N.L."/>
            <person name="Mykles D.L."/>
            <person name="Maclea K.S."/>
        </authorList>
    </citation>
    <scope>NUCLEOTIDE SEQUENCE [LARGE SCALE GENOMIC DNA]</scope>
    <source>
        <strain evidence="12 13">ATCC 33336</strain>
    </source>
</reference>
<keyword evidence="10" id="KW-0997">Cell inner membrane</keyword>
<evidence type="ECO:0000256" key="6">
    <source>
        <dbReference type="ARBA" id="ARBA00022692"/>
    </source>
</evidence>
<protein>
    <recommendedName>
        <fullName evidence="10">Flagellar protein FliL</fullName>
    </recommendedName>
</protein>
<dbReference type="PANTHER" id="PTHR35091:SF2">
    <property type="entry name" value="FLAGELLAR PROTEIN FLIL"/>
    <property type="match status" value="1"/>
</dbReference>
<evidence type="ECO:0000256" key="8">
    <source>
        <dbReference type="ARBA" id="ARBA00022989"/>
    </source>
</evidence>
<accession>A0A1V4T7D6</accession>
<feature type="signal peptide" evidence="11">
    <location>
        <begin position="1"/>
        <end position="26"/>
    </location>
</feature>
<dbReference type="PANTHER" id="PTHR35091">
    <property type="entry name" value="FLAGELLAR PROTEIN FLIL"/>
    <property type="match status" value="1"/>
</dbReference>
<evidence type="ECO:0000256" key="9">
    <source>
        <dbReference type="ARBA" id="ARBA00023136"/>
    </source>
</evidence>
<keyword evidence="7 10" id="KW-0283">Flagellar rotation</keyword>
<sequence>MLVIKLVKHCLLALVLITGMGSQAFAEEANSSGDLLYTAIEPAFVLNYGGPGRLKYLKAGITLVTASPLAAQTVNHHMPLIRNEIVSLLSRQTDDAVTSPVGQEQMRIDATQVVKDLFQKEVGHPVIEDLLFTNFIYQK</sequence>
<name>A0A1V4T7D6_9GAMM</name>
<keyword evidence="12" id="KW-0966">Cell projection</keyword>
<keyword evidence="12" id="KW-0282">Flagellum</keyword>
<evidence type="ECO:0000256" key="1">
    <source>
        <dbReference type="ARBA" id="ARBA00002254"/>
    </source>
</evidence>
<dbReference type="Pfam" id="PF03748">
    <property type="entry name" value="FliL"/>
    <property type="match status" value="1"/>
</dbReference>
<dbReference type="STRING" id="64969.SAMN02745127_01852"/>
<evidence type="ECO:0000313" key="12">
    <source>
        <dbReference type="EMBL" id="OPX56511.1"/>
    </source>
</evidence>
<dbReference type="GO" id="GO:0006935">
    <property type="term" value="P:chemotaxis"/>
    <property type="evidence" value="ECO:0007669"/>
    <property type="project" value="UniProtKB-KW"/>
</dbReference>
<dbReference type="GO" id="GO:0071978">
    <property type="term" value="P:bacterial-type flagellum-dependent swarming motility"/>
    <property type="evidence" value="ECO:0007669"/>
    <property type="project" value="TreeGrafter"/>
</dbReference>
<evidence type="ECO:0000256" key="11">
    <source>
        <dbReference type="SAM" id="SignalP"/>
    </source>
</evidence>
<evidence type="ECO:0000256" key="5">
    <source>
        <dbReference type="ARBA" id="ARBA00022500"/>
    </source>
</evidence>
<feature type="chain" id="PRO_5012528229" description="Flagellar protein FliL" evidence="11">
    <location>
        <begin position="27"/>
        <end position="139"/>
    </location>
</feature>
<evidence type="ECO:0000256" key="4">
    <source>
        <dbReference type="ARBA" id="ARBA00022475"/>
    </source>
</evidence>
<keyword evidence="12" id="KW-0969">Cilium</keyword>
<dbReference type="Proteomes" id="UP000191418">
    <property type="component" value="Unassembled WGS sequence"/>
</dbReference>
<keyword evidence="5 10" id="KW-0145">Chemotaxis</keyword>
<keyword evidence="9 10" id="KW-0472">Membrane</keyword>
<evidence type="ECO:0000313" key="13">
    <source>
        <dbReference type="Proteomes" id="UP000191418"/>
    </source>
</evidence>
<evidence type="ECO:0000256" key="3">
    <source>
        <dbReference type="ARBA" id="ARBA00008281"/>
    </source>
</evidence>
<comment type="function">
    <text evidence="1 10">Controls the rotational direction of flagella during chemotaxis.</text>
</comment>
<dbReference type="GO" id="GO:0009425">
    <property type="term" value="C:bacterial-type flagellum basal body"/>
    <property type="evidence" value="ECO:0007669"/>
    <property type="project" value="InterPro"/>
</dbReference>
<dbReference type="AlphaFoldDB" id="A0A1V4T7D6"/>
<evidence type="ECO:0000256" key="7">
    <source>
        <dbReference type="ARBA" id="ARBA00022779"/>
    </source>
</evidence>
<dbReference type="GO" id="GO:0005886">
    <property type="term" value="C:plasma membrane"/>
    <property type="evidence" value="ECO:0007669"/>
    <property type="project" value="UniProtKB-SubCell"/>
</dbReference>
<comment type="subcellular location">
    <subcellularLocation>
        <location evidence="10">Cell inner membrane</location>
    </subcellularLocation>
    <subcellularLocation>
        <location evidence="2">Cell membrane</location>
        <topology evidence="2">Single-pass membrane protein</topology>
    </subcellularLocation>
</comment>
<comment type="caution">
    <text evidence="12">The sequence shown here is derived from an EMBL/GenBank/DDBJ whole genome shotgun (WGS) entry which is preliminary data.</text>
</comment>
<proteinExistence type="inferred from homology"/>
<keyword evidence="11" id="KW-0732">Signal</keyword>
<comment type="similarity">
    <text evidence="3 10">Belongs to the FliL family.</text>
</comment>
<evidence type="ECO:0000256" key="10">
    <source>
        <dbReference type="RuleBase" id="RU364125"/>
    </source>
</evidence>
<keyword evidence="4" id="KW-1003">Cell membrane</keyword>